<name>A0A6M4H277_9PROT</name>
<dbReference type="GO" id="GO:0005737">
    <property type="term" value="C:cytoplasm"/>
    <property type="evidence" value="ECO:0007669"/>
    <property type="project" value="UniProtKB-ARBA"/>
</dbReference>
<reference evidence="4 5" key="1">
    <citation type="submission" date="2020-04" db="EMBL/GenBank/DDBJ databases">
        <title>Usitatibacter rugosus gen. nov., sp. nov. and Usitatibacter palustris sp. nov., novel members of Usitatibacteraceae fam. nov. within the order Nitrosomonadales isolated from soil.</title>
        <authorList>
            <person name="Huber K.J."/>
            <person name="Neumann-Schaal M."/>
            <person name="Geppert A."/>
            <person name="Luckner M."/>
            <person name="Wanner G."/>
            <person name="Overmann J."/>
        </authorList>
    </citation>
    <scope>NUCLEOTIDE SEQUENCE [LARGE SCALE GENOMIC DNA]</scope>
    <source>
        <strain evidence="4 5">0125_3</strain>
    </source>
</reference>
<protein>
    <recommendedName>
        <fullName evidence="3">Small ribosomal subunit protein bS16</fullName>
    </recommendedName>
</protein>
<keyword evidence="1 3" id="KW-0689">Ribosomal protein</keyword>
<dbReference type="KEGG" id="uru:DSM104443_03906"/>
<dbReference type="Gene3D" id="3.30.1320.10">
    <property type="match status" value="1"/>
</dbReference>
<dbReference type="AlphaFoldDB" id="A0A6M4H277"/>
<dbReference type="Proteomes" id="UP000501534">
    <property type="component" value="Chromosome"/>
</dbReference>
<dbReference type="InterPro" id="IPR023803">
    <property type="entry name" value="Ribosomal_bS16_dom_sf"/>
</dbReference>
<dbReference type="EMBL" id="CP053069">
    <property type="protein sequence ID" value="QJR12813.1"/>
    <property type="molecule type" value="Genomic_DNA"/>
</dbReference>
<evidence type="ECO:0000256" key="2">
    <source>
        <dbReference type="ARBA" id="ARBA00023274"/>
    </source>
</evidence>
<comment type="similarity">
    <text evidence="3">Belongs to the bacterial ribosomal protein bS16 family.</text>
</comment>
<dbReference type="GO" id="GO:0015935">
    <property type="term" value="C:small ribosomal subunit"/>
    <property type="evidence" value="ECO:0007669"/>
    <property type="project" value="TreeGrafter"/>
</dbReference>
<keyword evidence="2 3" id="KW-0687">Ribonucleoprotein</keyword>
<accession>A0A6M4H277</accession>
<dbReference type="GO" id="GO:0003735">
    <property type="term" value="F:structural constituent of ribosome"/>
    <property type="evidence" value="ECO:0007669"/>
    <property type="project" value="InterPro"/>
</dbReference>
<dbReference type="SUPFAM" id="SSF54565">
    <property type="entry name" value="Ribosomal protein S16"/>
    <property type="match status" value="1"/>
</dbReference>
<dbReference type="NCBIfam" id="TIGR00002">
    <property type="entry name" value="S16"/>
    <property type="match status" value="1"/>
</dbReference>
<dbReference type="Pfam" id="PF00886">
    <property type="entry name" value="Ribosomal_S16"/>
    <property type="match status" value="1"/>
</dbReference>
<dbReference type="PROSITE" id="PS00732">
    <property type="entry name" value="RIBOSOMAL_S16"/>
    <property type="match status" value="1"/>
</dbReference>
<evidence type="ECO:0000313" key="5">
    <source>
        <dbReference type="Proteomes" id="UP000501534"/>
    </source>
</evidence>
<organism evidence="4 5">
    <name type="scientific">Usitatibacter rugosus</name>
    <dbReference type="NCBI Taxonomy" id="2732067"/>
    <lineage>
        <taxon>Bacteria</taxon>
        <taxon>Pseudomonadati</taxon>
        <taxon>Pseudomonadota</taxon>
        <taxon>Betaproteobacteria</taxon>
        <taxon>Nitrosomonadales</taxon>
        <taxon>Usitatibacteraceae</taxon>
        <taxon>Usitatibacter</taxon>
    </lineage>
</organism>
<dbReference type="InterPro" id="IPR020592">
    <property type="entry name" value="Ribosomal_bS16_CS"/>
</dbReference>
<dbReference type="HAMAP" id="MF_00385">
    <property type="entry name" value="Ribosomal_bS16"/>
    <property type="match status" value="1"/>
</dbReference>
<evidence type="ECO:0000313" key="4">
    <source>
        <dbReference type="EMBL" id="QJR12813.1"/>
    </source>
</evidence>
<evidence type="ECO:0000256" key="3">
    <source>
        <dbReference type="HAMAP-Rule" id="MF_00385"/>
    </source>
</evidence>
<dbReference type="InterPro" id="IPR000307">
    <property type="entry name" value="Ribosomal_bS16"/>
</dbReference>
<evidence type="ECO:0000256" key="1">
    <source>
        <dbReference type="ARBA" id="ARBA00022980"/>
    </source>
</evidence>
<proteinExistence type="inferred from homology"/>
<dbReference type="PANTHER" id="PTHR12919">
    <property type="entry name" value="30S RIBOSOMAL PROTEIN S16"/>
    <property type="match status" value="1"/>
</dbReference>
<sequence length="105" mass="11758">MQSLPVCNGKEITVVVIRLARGGAKNRPFYNVVVADSRMPRDGRFIERIGYYNPKASEKEPQFRIALDRVAHWVDTGAQPSDAVKKLIKRAKHEITGKEAAPAKK</sequence>
<dbReference type="PANTHER" id="PTHR12919:SF20">
    <property type="entry name" value="SMALL RIBOSOMAL SUBUNIT PROTEIN BS16M"/>
    <property type="match status" value="1"/>
</dbReference>
<keyword evidence="5" id="KW-1185">Reference proteome</keyword>
<gene>
    <name evidence="3" type="primary">rpsP</name>
    <name evidence="4" type="ORF">DSM104443_03906</name>
</gene>
<dbReference type="GO" id="GO:0006412">
    <property type="term" value="P:translation"/>
    <property type="evidence" value="ECO:0007669"/>
    <property type="project" value="UniProtKB-UniRule"/>
</dbReference>